<dbReference type="InterPro" id="IPR025886">
    <property type="entry name" value="PP2-like"/>
</dbReference>
<organism evidence="1 2">
    <name type="scientific">Dorcoceras hygrometricum</name>
    <dbReference type="NCBI Taxonomy" id="472368"/>
    <lineage>
        <taxon>Eukaryota</taxon>
        <taxon>Viridiplantae</taxon>
        <taxon>Streptophyta</taxon>
        <taxon>Embryophyta</taxon>
        <taxon>Tracheophyta</taxon>
        <taxon>Spermatophyta</taxon>
        <taxon>Magnoliopsida</taxon>
        <taxon>eudicotyledons</taxon>
        <taxon>Gunneridae</taxon>
        <taxon>Pentapetalae</taxon>
        <taxon>asterids</taxon>
        <taxon>lamiids</taxon>
        <taxon>Lamiales</taxon>
        <taxon>Gesneriaceae</taxon>
        <taxon>Didymocarpoideae</taxon>
        <taxon>Trichosporeae</taxon>
        <taxon>Loxocarpinae</taxon>
        <taxon>Dorcoceras</taxon>
    </lineage>
</organism>
<name>A0A2Z7CWI7_9LAMI</name>
<keyword evidence="2" id="KW-1185">Reference proteome</keyword>
<evidence type="ECO:0000313" key="2">
    <source>
        <dbReference type="Proteomes" id="UP000250235"/>
    </source>
</evidence>
<proteinExistence type="predicted"/>
<protein>
    <submittedName>
        <fullName evidence="1">Uncharacterized protein</fullName>
    </submittedName>
</protein>
<dbReference type="AlphaFoldDB" id="A0A2Z7CWI7"/>
<reference evidence="1 2" key="1">
    <citation type="journal article" date="2015" name="Proc. Natl. Acad. Sci. U.S.A.">
        <title>The resurrection genome of Boea hygrometrica: A blueprint for survival of dehydration.</title>
        <authorList>
            <person name="Xiao L."/>
            <person name="Yang G."/>
            <person name="Zhang L."/>
            <person name="Yang X."/>
            <person name="Zhao S."/>
            <person name="Ji Z."/>
            <person name="Zhou Q."/>
            <person name="Hu M."/>
            <person name="Wang Y."/>
            <person name="Chen M."/>
            <person name="Xu Y."/>
            <person name="Jin H."/>
            <person name="Xiao X."/>
            <person name="Hu G."/>
            <person name="Bao F."/>
            <person name="Hu Y."/>
            <person name="Wan P."/>
            <person name="Li L."/>
            <person name="Deng X."/>
            <person name="Kuang T."/>
            <person name="Xiang C."/>
            <person name="Zhu J.K."/>
            <person name="Oliver M.J."/>
            <person name="He Y."/>
        </authorList>
    </citation>
    <scope>NUCLEOTIDE SEQUENCE [LARGE SCALE GENOMIC DNA]</scope>
    <source>
        <strain evidence="2">cv. XS01</strain>
    </source>
</reference>
<dbReference type="EMBL" id="KQ991968">
    <property type="protein sequence ID" value="KZV51153.1"/>
    <property type="molecule type" value="Genomic_DNA"/>
</dbReference>
<gene>
    <name evidence="1" type="ORF">F511_06217</name>
</gene>
<evidence type="ECO:0000313" key="1">
    <source>
        <dbReference type="EMBL" id="KZV51153.1"/>
    </source>
</evidence>
<dbReference type="Proteomes" id="UP000250235">
    <property type="component" value="Unassembled WGS sequence"/>
</dbReference>
<sequence length="81" mass="8847">MHRFCEVAELETSSLLSILSPSTKYGAYLIIKISNQAYGLDSIPCEISIATGDREIATNTAFLCDPADSKKQILQGLFYGN</sequence>
<dbReference type="Pfam" id="PF14299">
    <property type="entry name" value="PP2"/>
    <property type="match status" value="1"/>
</dbReference>
<accession>A0A2Z7CWI7</accession>